<dbReference type="PANTHER" id="PTHR31827:SF1">
    <property type="entry name" value="EMB|CAB89363.1"/>
    <property type="match status" value="1"/>
</dbReference>
<dbReference type="EMBL" id="VJMH01005103">
    <property type="protein sequence ID" value="KAF0700982.1"/>
    <property type="molecule type" value="Genomic_DNA"/>
</dbReference>
<gene>
    <name evidence="2" type="primary">Aste57867_8428</name>
    <name evidence="1" type="ORF">As57867_008396</name>
    <name evidence="2" type="ORF">ASTE57867_8428</name>
</gene>
<evidence type="ECO:0000313" key="2">
    <source>
        <dbReference type="EMBL" id="VFT85314.1"/>
    </source>
</evidence>
<keyword evidence="3" id="KW-1185">Reference proteome</keyword>
<dbReference type="PANTHER" id="PTHR31827">
    <property type="entry name" value="EMB|CAB89363.1"/>
    <property type="match status" value="1"/>
</dbReference>
<dbReference type="AlphaFoldDB" id="A0A485KK89"/>
<evidence type="ECO:0000313" key="3">
    <source>
        <dbReference type="Proteomes" id="UP000332933"/>
    </source>
</evidence>
<reference evidence="1" key="2">
    <citation type="submission" date="2019-06" db="EMBL/GenBank/DDBJ databases">
        <title>Genomics analysis of Aphanomyces spp. identifies a new class of oomycete effector associated with host adaptation.</title>
        <authorList>
            <person name="Gaulin E."/>
        </authorList>
    </citation>
    <scope>NUCLEOTIDE SEQUENCE</scope>
    <source>
        <strain evidence="1">CBS 578.67</strain>
    </source>
</reference>
<evidence type="ECO:0000313" key="1">
    <source>
        <dbReference type="EMBL" id="KAF0700982.1"/>
    </source>
</evidence>
<protein>
    <submittedName>
        <fullName evidence="2">Aste57867_8428 protein</fullName>
    </submittedName>
</protein>
<organism evidence="2 3">
    <name type="scientific">Aphanomyces stellatus</name>
    <dbReference type="NCBI Taxonomy" id="120398"/>
    <lineage>
        <taxon>Eukaryota</taxon>
        <taxon>Sar</taxon>
        <taxon>Stramenopiles</taxon>
        <taxon>Oomycota</taxon>
        <taxon>Saprolegniomycetes</taxon>
        <taxon>Saprolegniales</taxon>
        <taxon>Verrucalvaceae</taxon>
        <taxon>Aphanomyces</taxon>
    </lineage>
</organism>
<proteinExistence type="predicted"/>
<reference evidence="2 3" key="1">
    <citation type="submission" date="2019-03" db="EMBL/GenBank/DDBJ databases">
        <authorList>
            <person name="Gaulin E."/>
            <person name="Dumas B."/>
        </authorList>
    </citation>
    <scope>NUCLEOTIDE SEQUENCE [LARGE SCALE GENOMIC DNA]</scope>
    <source>
        <strain evidence="2">CBS 568.67</strain>
    </source>
</reference>
<dbReference type="OrthoDB" id="73726at2759"/>
<sequence length="238" mass="26715">MASSTCYFNDCDKNVLPNSWKCLFHRHRARCLVDSCQNQVYARSLCVRHGGKKQCAFEGCKLNARLGNVCSKHGAGNIKKRCVHDGCTKQANARQKCVRHGGGRKCKIEGCSTHARSGGFCRRHSRTMLQTTHEESQDDMVLKIEPSHGTELEDAPQTNPSWMDTHADDDYSMASLSPVSPSMASSTSFEWKVLAFHDPLLLRNLQTIHLEGDAASSTFRWTTNEPHDMLDILQEFDL</sequence>
<name>A0A485KK89_9STRA</name>
<accession>A0A485KK89</accession>
<dbReference type="EMBL" id="CAADRA010005124">
    <property type="protein sequence ID" value="VFT85314.1"/>
    <property type="molecule type" value="Genomic_DNA"/>
</dbReference>
<dbReference type="Proteomes" id="UP000332933">
    <property type="component" value="Unassembled WGS sequence"/>
</dbReference>